<name>A0A2G8KLP5_STIJA</name>
<evidence type="ECO:0000313" key="3">
    <source>
        <dbReference type="Proteomes" id="UP000230750"/>
    </source>
</evidence>
<feature type="compositionally biased region" description="Polar residues" evidence="1">
    <location>
        <begin position="234"/>
        <end position="260"/>
    </location>
</feature>
<sequence length="289" mass="30229">MEKTTKPASASQQNSTITKPAPAHSLEQKKVTTYASVTSKSKASVTNVLAATSSTNNKQMQKHAMPTTPSDSQPNNPIPKSALVNIDEQMKVTSYASVTGKPKATEGNVFGTTPATDKMVKTAKPTTAGQQNAPITTPASAYSLEQKKVTSYASVTSKPNARVSNLLAATSSTNNKDMMKHVMPTTASVGQPEALTTKPLEAKPTPASSEKQKKVTTYASVASKPKASVINVLAATSSTNNKQMPTTTSASQPKAPTTKSLEAKPTPASSEKQKKVTLMPLLLASGKPE</sequence>
<feature type="region of interest" description="Disordered" evidence="1">
    <location>
        <begin position="1"/>
        <end position="28"/>
    </location>
</feature>
<dbReference type="EMBL" id="MRZV01000495">
    <property type="protein sequence ID" value="PIK48885.1"/>
    <property type="molecule type" value="Genomic_DNA"/>
</dbReference>
<evidence type="ECO:0000313" key="2">
    <source>
        <dbReference type="EMBL" id="PIK48885.1"/>
    </source>
</evidence>
<organism evidence="2 3">
    <name type="scientific">Stichopus japonicus</name>
    <name type="common">Sea cucumber</name>
    <dbReference type="NCBI Taxonomy" id="307972"/>
    <lineage>
        <taxon>Eukaryota</taxon>
        <taxon>Metazoa</taxon>
        <taxon>Echinodermata</taxon>
        <taxon>Eleutherozoa</taxon>
        <taxon>Echinozoa</taxon>
        <taxon>Holothuroidea</taxon>
        <taxon>Aspidochirotacea</taxon>
        <taxon>Aspidochirotida</taxon>
        <taxon>Stichopodidae</taxon>
        <taxon>Apostichopus</taxon>
    </lineage>
</organism>
<dbReference type="AlphaFoldDB" id="A0A2G8KLP5"/>
<feature type="region of interest" description="Disordered" evidence="1">
    <location>
        <begin position="234"/>
        <end position="289"/>
    </location>
</feature>
<feature type="compositionally biased region" description="Polar residues" evidence="1">
    <location>
        <begin position="124"/>
        <end position="139"/>
    </location>
</feature>
<proteinExistence type="predicted"/>
<keyword evidence="3" id="KW-1185">Reference proteome</keyword>
<feature type="compositionally biased region" description="Polar residues" evidence="1">
    <location>
        <begin position="1"/>
        <end position="18"/>
    </location>
</feature>
<reference evidence="2 3" key="1">
    <citation type="journal article" date="2017" name="PLoS Biol.">
        <title>The sea cucumber genome provides insights into morphological evolution and visceral regeneration.</title>
        <authorList>
            <person name="Zhang X."/>
            <person name="Sun L."/>
            <person name="Yuan J."/>
            <person name="Sun Y."/>
            <person name="Gao Y."/>
            <person name="Zhang L."/>
            <person name="Li S."/>
            <person name="Dai H."/>
            <person name="Hamel J.F."/>
            <person name="Liu C."/>
            <person name="Yu Y."/>
            <person name="Liu S."/>
            <person name="Lin W."/>
            <person name="Guo K."/>
            <person name="Jin S."/>
            <person name="Xu P."/>
            <person name="Storey K.B."/>
            <person name="Huan P."/>
            <person name="Zhang T."/>
            <person name="Zhou Y."/>
            <person name="Zhang J."/>
            <person name="Lin C."/>
            <person name="Li X."/>
            <person name="Xing L."/>
            <person name="Huo D."/>
            <person name="Sun M."/>
            <person name="Wang L."/>
            <person name="Mercier A."/>
            <person name="Li F."/>
            <person name="Yang H."/>
            <person name="Xiang J."/>
        </authorList>
    </citation>
    <scope>NUCLEOTIDE SEQUENCE [LARGE SCALE GENOMIC DNA]</scope>
    <source>
        <strain evidence="2">Shaxun</strain>
        <tissue evidence="2">Muscle</tissue>
    </source>
</reference>
<feature type="region of interest" description="Disordered" evidence="1">
    <location>
        <begin position="186"/>
        <end position="212"/>
    </location>
</feature>
<feature type="compositionally biased region" description="Polar residues" evidence="1">
    <location>
        <begin position="50"/>
        <end position="59"/>
    </location>
</feature>
<gene>
    <name evidence="2" type="ORF">BSL78_14251</name>
</gene>
<accession>A0A2G8KLP5</accession>
<evidence type="ECO:0000256" key="1">
    <source>
        <dbReference type="SAM" id="MobiDB-lite"/>
    </source>
</evidence>
<feature type="region of interest" description="Disordered" evidence="1">
    <location>
        <begin position="97"/>
        <end position="139"/>
    </location>
</feature>
<comment type="caution">
    <text evidence="2">The sequence shown here is derived from an EMBL/GenBank/DDBJ whole genome shotgun (WGS) entry which is preliminary data.</text>
</comment>
<protein>
    <submittedName>
        <fullName evidence="2">Uncharacterized protein</fullName>
    </submittedName>
</protein>
<feature type="region of interest" description="Disordered" evidence="1">
    <location>
        <begin position="50"/>
        <end position="80"/>
    </location>
</feature>
<dbReference type="Proteomes" id="UP000230750">
    <property type="component" value="Unassembled WGS sequence"/>
</dbReference>